<organism evidence="1 2">
    <name type="scientific">Lasiosphaeria miniovina</name>
    <dbReference type="NCBI Taxonomy" id="1954250"/>
    <lineage>
        <taxon>Eukaryota</taxon>
        <taxon>Fungi</taxon>
        <taxon>Dikarya</taxon>
        <taxon>Ascomycota</taxon>
        <taxon>Pezizomycotina</taxon>
        <taxon>Sordariomycetes</taxon>
        <taxon>Sordariomycetidae</taxon>
        <taxon>Sordariales</taxon>
        <taxon>Lasiosphaeriaceae</taxon>
        <taxon>Lasiosphaeria</taxon>
    </lineage>
</organism>
<dbReference type="EMBL" id="JAUIRO010000003">
    <property type="protein sequence ID" value="KAK0722549.1"/>
    <property type="molecule type" value="Genomic_DNA"/>
</dbReference>
<dbReference type="Proteomes" id="UP001172101">
    <property type="component" value="Unassembled WGS sequence"/>
</dbReference>
<evidence type="ECO:0000313" key="1">
    <source>
        <dbReference type="EMBL" id="KAK0722549.1"/>
    </source>
</evidence>
<dbReference type="SUPFAM" id="SSF52047">
    <property type="entry name" value="RNI-like"/>
    <property type="match status" value="1"/>
</dbReference>
<dbReference type="GeneID" id="85327026"/>
<comment type="caution">
    <text evidence="1">The sequence shown here is derived from an EMBL/GenBank/DDBJ whole genome shotgun (WGS) entry which is preliminary data.</text>
</comment>
<dbReference type="Gene3D" id="3.80.10.10">
    <property type="entry name" value="Ribonuclease Inhibitor"/>
    <property type="match status" value="1"/>
</dbReference>
<gene>
    <name evidence="1" type="ORF">B0T26DRAFT_739760</name>
</gene>
<dbReference type="RefSeq" id="XP_060298473.1">
    <property type="nucleotide sequence ID" value="XM_060443756.1"/>
</dbReference>
<dbReference type="InterPro" id="IPR032675">
    <property type="entry name" value="LRR_dom_sf"/>
</dbReference>
<name>A0AA40AV65_9PEZI</name>
<sequence>MWWLVVQELADHEDFNSLFHCAQASRGLANLALPLLYSFHESSPASNAHIFFTETLVCLWRSIISSSMGATLYPYCRWIKTLQLTALHSFLDDLARENGKQRAQFFSPPLHTLQIRKDRGLNLDAIVTTMADTVIKSIKAAADEEDKVVGLTTLDAHRLPNANLPSWVADLSRLATLMVGDGEVLNASVAEAIRVNCPSFNELLCYSCRNGDVQLAAFFRALAPNTLESFTIRSTNDIGAETFKALSHHALSLNRLRLFSLEQPALESLHNLSDCLGLKSLTLEASFQATRFAWENTSKKSLEDVTLWLRQCTSLKDLEFRLVPNSATILADVLKTPEIRLTSLYINLVDVNDAFYISLACQHDLRHLKVLINDEDLLEVAETRHALFADSICSCTKLRELNTNELFTLEDVTKIAAAVPNLEDLRLDGDLFVDDFLEPLSSLSHLKLLFVLSEKEEMWLTRNIEEFFGGRLDIIYPDDPDELHESDFSD</sequence>
<proteinExistence type="predicted"/>
<protein>
    <submittedName>
        <fullName evidence="1">Uncharacterized protein</fullName>
    </submittedName>
</protein>
<reference evidence="1" key="1">
    <citation type="submission" date="2023-06" db="EMBL/GenBank/DDBJ databases">
        <title>Genome-scale phylogeny and comparative genomics of the fungal order Sordariales.</title>
        <authorList>
            <consortium name="Lawrence Berkeley National Laboratory"/>
            <person name="Hensen N."/>
            <person name="Bonometti L."/>
            <person name="Westerberg I."/>
            <person name="Brannstrom I.O."/>
            <person name="Guillou S."/>
            <person name="Cros-Aarteil S."/>
            <person name="Calhoun S."/>
            <person name="Haridas S."/>
            <person name="Kuo A."/>
            <person name="Mondo S."/>
            <person name="Pangilinan J."/>
            <person name="Riley R."/>
            <person name="LaButti K."/>
            <person name="Andreopoulos B."/>
            <person name="Lipzen A."/>
            <person name="Chen C."/>
            <person name="Yanf M."/>
            <person name="Daum C."/>
            <person name="Ng V."/>
            <person name="Clum A."/>
            <person name="Steindorff A."/>
            <person name="Ohm R."/>
            <person name="Martin F."/>
            <person name="Silar P."/>
            <person name="Natvig D."/>
            <person name="Lalanne C."/>
            <person name="Gautier V."/>
            <person name="Ament-velasquez S.L."/>
            <person name="Kruys A."/>
            <person name="Hutchinson M.I."/>
            <person name="Powell A.J."/>
            <person name="Barry K."/>
            <person name="Miller A.N."/>
            <person name="Grigoriev I.V."/>
            <person name="Debuchy R."/>
            <person name="Gladieux P."/>
            <person name="Thoren M.H."/>
            <person name="Johannesson H."/>
        </authorList>
    </citation>
    <scope>NUCLEOTIDE SEQUENCE</scope>
    <source>
        <strain evidence="1">SMH2392-1A</strain>
    </source>
</reference>
<accession>A0AA40AV65</accession>
<dbReference type="AlphaFoldDB" id="A0AA40AV65"/>
<evidence type="ECO:0000313" key="2">
    <source>
        <dbReference type="Proteomes" id="UP001172101"/>
    </source>
</evidence>
<keyword evidence="2" id="KW-1185">Reference proteome</keyword>